<dbReference type="SUPFAM" id="SSF81606">
    <property type="entry name" value="PP2C-like"/>
    <property type="match status" value="1"/>
</dbReference>
<protein>
    <recommendedName>
        <fullName evidence="1">PPM-type phosphatase domain-containing protein</fullName>
    </recommendedName>
</protein>
<organism evidence="2 3">
    <name type="scientific">Cicer arietinum</name>
    <name type="common">Chickpea</name>
    <name type="synonym">Garbanzo</name>
    <dbReference type="NCBI Taxonomy" id="3827"/>
    <lineage>
        <taxon>Eukaryota</taxon>
        <taxon>Viridiplantae</taxon>
        <taxon>Streptophyta</taxon>
        <taxon>Embryophyta</taxon>
        <taxon>Tracheophyta</taxon>
        <taxon>Spermatophyta</taxon>
        <taxon>Magnoliopsida</taxon>
        <taxon>eudicotyledons</taxon>
        <taxon>Gunneridae</taxon>
        <taxon>Pentapetalae</taxon>
        <taxon>rosids</taxon>
        <taxon>fabids</taxon>
        <taxon>Fabales</taxon>
        <taxon>Fabaceae</taxon>
        <taxon>Papilionoideae</taxon>
        <taxon>50 kb inversion clade</taxon>
        <taxon>NPAAA clade</taxon>
        <taxon>Hologalegina</taxon>
        <taxon>IRL clade</taxon>
        <taxon>Cicereae</taxon>
        <taxon>Cicer</taxon>
    </lineage>
</organism>
<reference evidence="3" key="2">
    <citation type="submission" date="2025-08" db="UniProtKB">
        <authorList>
            <consortium name="RefSeq"/>
        </authorList>
    </citation>
    <scope>IDENTIFICATION</scope>
    <source>
        <tissue evidence="3">Etiolated seedlings</tissue>
    </source>
</reference>
<dbReference type="Proteomes" id="UP000087171">
    <property type="component" value="Chromosome Ca4"/>
</dbReference>
<sequence>MGIRDFHIKVKALRLSCLGNRGRRSFHGVANKPSWMVPITHGHHVVEHDVIKGGSDDSEFDSVVIQREQIGDTELWYFGIFDALIGDGVTKYLQSNFFYKNLKESHLRRKTKETLKRAYLGARTKAREAQKSEEKCIIGSTSVMVINGEKLVMANMGDYRTVLCRDGVAYQTTGRYNQSSKRHWFRRLFSGTKRSKASELVVGGDWIDSYTEFVILASNGIWEVMKNQEAVNLIRHIEDPQEAAECLAKEALVRMSRSNISCLVIRFD</sequence>
<dbReference type="PaxDb" id="3827-XP_004497980.1"/>
<name>A0A1S2Y1R3_CICAR</name>
<dbReference type="InterPro" id="IPR015655">
    <property type="entry name" value="PP2C"/>
</dbReference>
<dbReference type="SMART" id="SM00332">
    <property type="entry name" value="PP2Cc"/>
    <property type="match status" value="1"/>
</dbReference>
<evidence type="ECO:0000313" key="2">
    <source>
        <dbReference type="Proteomes" id="UP000087171"/>
    </source>
</evidence>
<gene>
    <name evidence="3" type="primary">LOC101496431</name>
</gene>
<dbReference type="eggNOG" id="KOG0698">
    <property type="taxonomic scope" value="Eukaryota"/>
</dbReference>
<evidence type="ECO:0000313" key="3">
    <source>
        <dbReference type="RefSeq" id="XP_004497980.1"/>
    </source>
</evidence>
<dbReference type="Gene3D" id="3.60.40.10">
    <property type="entry name" value="PPM-type phosphatase domain"/>
    <property type="match status" value="2"/>
</dbReference>
<dbReference type="PANTHER" id="PTHR47992">
    <property type="entry name" value="PROTEIN PHOSPHATASE"/>
    <property type="match status" value="1"/>
</dbReference>
<dbReference type="AlphaFoldDB" id="A0A1S2Y1R3"/>
<dbReference type="GO" id="GO:0004722">
    <property type="term" value="F:protein serine/threonine phosphatase activity"/>
    <property type="evidence" value="ECO:0007669"/>
    <property type="project" value="InterPro"/>
</dbReference>
<dbReference type="KEGG" id="cam:101496431"/>
<accession>A0A1S2Y1R3</accession>
<feature type="domain" description="PPM-type phosphatase" evidence="1">
    <location>
        <begin position="57"/>
        <end position="267"/>
    </location>
</feature>
<proteinExistence type="predicted"/>
<dbReference type="OrthoDB" id="10264738at2759"/>
<dbReference type="RefSeq" id="XP_004497980.1">
    <property type="nucleotide sequence ID" value="XM_004497923.3"/>
</dbReference>
<reference evidence="2" key="1">
    <citation type="journal article" date="2013" name="Nat. Biotechnol.">
        <title>Draft genome sequence of chickpea (Cicer arietinum) provides a resource for trait improvement.</title>
        <authorList>
            <person name="Varshney R.K."/>
            <person name="Song C."/>
            <person name="Saxena R.K."/>
            <person name="Azam S."/>
            <person name="Yu S."/>
            <person name="Sharpe A.G."/>
            <person name="Cannon S."/>
            <person name="Baek J."/>
            <person name="Rosen B.D."/>
            <person name="Tar'an B."/>
            <person name="Millan T."/>
            <person name="Zhang X."/>
            <person name="Ramsay L.D."/>
            <person name="Iwata A."/>
            <person name="Wang Y."/>
            <person name="Nelson W."/>
            <person name="Farmer A.D."/>
            <person name="Gaur P.M."/>
            <person name="Soderlund C."/>
            <person name="Penmetsa R.V."/>
            <person name="Xu C."/>
            <person name="Bharti A.K."/>
            <person name="He W."/>
            <person name="Winter P."/>
            <person name="Zhao S."/>
            <person name="Hane J.K."/>
            <person name="Carrasquilla-Garcia N."/>
            <person name="Condie J.A."/>
            <person name="Upadhyaya H.D."/>
            <person name="Luo M.C."/>
            <person name="Thudi M."/>
            <person name="Gowda C.L."/>
            <person name="Singh N.P."/>
            <person name="Lichtenzveig J."/>
            <person name="Gali K.K."/>
            <person name="Rubio J."/>
            <person name="Nadarajan N."/>
            <person name="Dolezel J."/>
            <person name="Bansal K.C."/>
            <person name="Xu X."/>
            <person name="Edwards D."/>
            <person name="Zhang G."/>
            <person name="Kahl G."/>
            <person name="Gil J."/>
            <person name="Singh K.B."/>
            <person name="Datta S.K."/>
            <person name="Jackson S.A."/>
            <person name="Wang J."/>
            <person name="Cook D.R."/>
        </authorList>
    </citation>
    <scope>NUCLEOTIDE SEQUENCE [LARGE SCALE GENOMIC DNA]</scope>
    <source>
        <strain evidence="2">cv. CDC Frontier</strain>
    </source>
</reference>
<dbReference type="InterPro" id="IPR036457">
    <property type="entry name" value="PPM-type-like_dom_sf"/>
</dbReference>
<dbReference type="InterPro" id="IPR001932">
    <property type="entry name" value="PPM-type_phosphatase-like_dom"/>
</dbReference>
<dbReference type="PROSITE" id="PS51746">
    <property type="entry name" value="PPM_2"/>
    <property type="match status" value="1"/>
</dbReference>
<keyword evidence="2" id="KW-1185">Reference proteome</keyword>
<dbReference type="CDD" id="cd00143">
    <property type="entry name" value="PP2Cc"/>
    <property type="match status" value="1"/>
</dbReference>
<evidence type="ECO:0000259" key="1">
    <source>
        <dbReference type="PROSITE" id="PS51746"/>
    </source>
</evidence>
<dbReference type="Pfam" id="PF00481">
    <property type="entry name" value="PP2C"/>
    <property type="match status" value="2"/>
</dbReference>
<dbReference type="GeneID" id="101496431"/>